<dbReference type="AlphaFoldDB" id="A0A9W8JCW8"/>
<evidence type="ECO:0000313" key="2">
    <source>
        <dbReference type="EMBL" id="KAJ2930524.1"/>
    </source>
</evidence>
<comment type="caution">
    <text evidence="2">The sequence shown here is derived from an EMBL/GenBank/DDBJ whole genome shotgun (WGS) entry which is preliminary data.</text>
</comment>
<feature type="non-terminal residue" evidence="2">
    <location>
        <position position="269"/>
    </location>
</feature>
<keyword evidence="3" id="KW-1185">Reference proteome</keyword>
<name>A0A9W8JCW8_9AGAR</name>
<evidence type="ECO:0000256" key="1">
    <source>
        <dbReference type="SAM" id="MobiDB-lite"/>
    </source>
</evidence>
<protein>
    <submittedName>
        <fullName evidence="2">Uncharacterized protein</fullName>
    </submittedName>
</protein>
<evidence type="ECO:0000313" key="3">
    <source>
        <dbReference type="Proteomes" id="UP001140091"/>
    </source>
</evidence>
<feature type="compositionally biased region" description="Basic and acidic residues" evidence="1">
    <location>
        <begin position="129"/>
        <end position="140"/>
    </location>
</feature>
<dbReference type="EMBL" id="JANBPK010000833">
    <property type="protein sequence ID" value="KAJ2930524.1"/>
    <property type="molecule type" value="Genomic_DNA"/>
</dbReference>
<dbReference type="Proteomes" id="UP001140091">
    <property type="component" value="Unassembled WGS sequence"/>
</dbReference>
<accession>A0A9W8JCW8</accession>
<feature type="region of interest" description="Disordered" evidence="1">
    <location>
        <begin position="129"/>
        <end position="227"/>
    </location>
</feature>
<organism evidence="2 3">
    <name type="scientific">Candolleomyces eurysporus</name>
    <dbReference type="NCBI Taxonomy" id="2828524"/>
    <lineage>
        <taxon>Eukaryota</taxon>
        <taxon>Fungi</taxon>
        <taxon>Dikarya</taxon>
        <taxon>Basidiomycota</taxon>
        <taxon>Agaricomycotina</taxon>
        <taxon>Agaricomycetes</taxon>
        <taxon>Agaricomycetidae</taxon>
        <taxon>Agaricales</taxon>
        <taxon>Agaricineae</taxon>
        <taxon>Psathyrellaceae</taxon>
        <taxon>Candolleomyces</taxon>
    </lineage>
</organism>
<proteinExistence type="predicted"/>
<gene>
    <name evidence="2" type="ORF">H1R20_g6572</name>
</gene>
<feature type="compositionally biased region" description="Polar residues" evidence="1">
    <location>
        <begin position="142"/>
        <end position="151"/>
    </location>
</feature>
<reference evidence="2" key="1">
    <citation type="submission" date="2022-06" db="EMBL/GenBank/DDBJ databases">
        <title>Genome Sequence of Candolleomyces eurysporus.</title>
        <authorList>
            <person name="Buettner E."/>
        </authorList>
    </citation>
    <scope>NUCLEOTIDE SEQUENCE</scope>
    <source>
        <strain evidence="2">VTCC 930004</strain>
    </source>
</reference>
<feature type="compositionally biased region" description="Basic and acidic residues" evidence="1">
    <location>
        <begin position="154"/>
        <end position="168"/>
    </location>
</feature>
<feature type="compositionally biased region" description="Polar residues" evidence="1">
    <location>
        <begin position="210"/>
        <end position="226"/>
    </location>
</feature>
<sequence>MPETDWAQYVELFPLYIQRPRDAARSFLEAVIKHARPAAPWAQPCPHGRYHIPRVEMGKSKYDRIGTMTVTCIMPGAGHIQGLNPIIGRCQWSKDYVEMPYSKGDIAALHTLMSRFRQEMKEYKAKLRENRQKHCQEAKDNFTASKLNSPGKTVGRERWALPDLDCTKGRHTAPTPSSPRKETPSGKRKTSPITDTRPHPNKCRRVGEKNNPQSEGSVGVNLSQEGWRQPVNEAVDLTYNSENDSEIVILEHRDRKGRRLNIIDIIDVE</sequence>